<evidence type="ECO:0000256" key="1">
    <source>
        <dbReference type="ARBA" id="ARBA00023015"/>
    </source>
</evidence>
<dbReference type="Pfam" id="PF12625">
    <property type="entry name" value="Arabinose_bd"/>
    <property type="match status" value="1"/>
</dbReference>
<proteinExistence type="predicted"/>
<dbReference type="Proteomes" id="UP001052739">
    <property type="component" value="Unassembled WGS sequence"/>
</dbReference>
<dbReference type="InterPro" id="IPR018060">
    <property type="entry name" value="HTH_AraC"/>
</dbReference>
<dbReference type="InterPro" id="IPR032687">
    <property type="entry name" value="AraC-type_N"/>
</dbReference>
<evidence type="ECO:0000259" key="5">
    <source>
        <dbReference type="PROSITE" id="PS01124"/>
    </source>
</evidence>
<feature type="region of interest" description="Disordered" evidence="4">
    <location>
        <begin position="363"/>
        <end position="400"/>
    </location>
</feature>
<sequence>MRTGSVSAHHVRAVVLGAQRRGVAVGPLLARAGLPSELLTGVMSPTGVTPSTGAAGLTPSGASGPERVPSARFGRLVRMLWAALDDELIGFGGAPTKVGTFAMMGHLVVHGSRDLREALHRARTFYSLFPGGPSFRLVEPAAPAGEREGPDEARLEFDVSGYDDPLHFGVEATLLVAHRFAGWLVRRRIGLRRVEFAHPEPPHAAEYALLFGAPCVFGAGRTAAVFDRADLDEPVLRDADALKGFLRRAPDDVLVCAEWGSTATGRVRHLIGRALPAGPVPTPEELAERLSVSPQTLRRQLAAEGTTYQRLRDQVRRDHAIAELTAGRVSIERLSRRLGFSEPSAFHRAFRRWTGETPRAYQVRDRDAARAPGAAGEAGAGPVPLRVPGAAPLLTRGQQG</sequence>
<comment type="caution">
    <text evidence="6">The sequence shown here is derived from an EMBL/GenBank/DDBJ whole genome shotgun (WGS) entry which is preliminary data.</text>
</comment>
<feature type="compositionally biased region" description="Low complexity" evidence="4">
    <location>
        <begin position="370"/>
        <end position="382"/>
    </location>
</feature>
<accession>A0ABQ3PBG3</accession>
<keyword evidence="2" id="KW-0238">DNA-binding</keyword>
<dbReference type="Pfam" id="PF12833">
    <property type="entry name" value="HTH_18"/>
    <property type="match status" value="1"/>
</dbReference>
<evidence type="ECO:0000256" key="3">
    <source>
        <dbReference type="ARBA" id="ARBA00023163"/>
    </source>
</evidence>
<dbReference type="PANTHER" id="PTHR47894">
    <property type="entry name" value="HTH-TYPE TRANSCRIPTIONAL REGULATOR GADX"/>
    <property type="match status" value="1"/>
</dbReference>
<keyword evidence="1" id="KW-0805">Transcription regulation</keyword>
<evidence type="ECO:0000313" key="6">
    <source>
        <dbReference type="EMBL" id="GHI22334.1"/>
    </source>
</evidence>
<keyword evidence="7" id="KW-1185">Reference proteome</keyword>
<evidence type="ECO:0000256" key="4">
    <source>
        <dbReference type="SAM" id="MobiDB-lite"/>
    </source>
</evidence>
<name>A0ABQ3PBG3_9ACTN</name>
<protein>
    <submittedName>
        <fullName evidence="6">Transcriptional regulator</fullName>
    </submittedName>
</protein>
<gene>
    <name evidence="6" type="ORF">Shyd_37050</name>
</gene>
<dbReference type="SUPFAM" id="SSF46689">
    <property type="entry name" value="Homeodomain-like"/>
    <property type="match status" value="1"/>
</dbReference>
<dbReference type="InterPro" id="IPR009057">
    <property type="entry name" value="Homeodomain-like_sf"/>
</dbReference>
<reference evidence="6" key="1">
    <citation type="submission" date="2024-05" db="EMBL/GenBank/DDBJ databases">
        <title>Whole genome shotgun sequence of Streptomyces hydrogenans NBRC 13475.</title>
        <authorList>
            <person name="Komaki H."/>
            <person name="Tamura T."/>
        </authorList>
    </citation>
    <scope>NUCLEOTIDE SEQUENCE</scope>
    <source>
        <strain evidence="6">NBRC 13475</strain>
    </source>
</reference>
<dbReference type="PROSITE" id="PS01124">
    <property type="entry name" value="HTH_ARAC_FAMILY_2"/>
    <property type="match status" value="1"/>
</dbReference>
<dbReference type="RefSeq" id="WP_190223759.1">
    <property type="nucleotide sequence ID" value="NZ_BNBS01000040.1"/>
</dbReference>
<evidence type="ECO:0000313" key="7">
    <source>
        <dbReference type="Proteomes" id="UP001052739"/>
    </source>
</evidence>
<dbReference type="PANTHER" id="PTHR47894:SF1">
    <property type="entry name" value="HTH-TYPE TRANSCRIPTIONAL REGULATOR VQSM"/>
    <property type="match status" value="1"/>
</dbReference>
<dbReference type="EMBL" id="BNDW01000019">
    <property type="protein sequence ID" value="GHI22334.1"/>
    <property type="molecule type" value="Genomic_DNA"/>
</dbReference>
<keyword evidence="3" id="KW-0804">Transcription</keyword>
<dbReference type="Gene3D" id="1.10.10.60">
    <property type="entry name" value="Homeodomain-like"/>
    <property type="match status" value="1"/>
</dbReference>
<dbReference type="SMART" id="SM00342">
    <property type="entry name" value="HTH_ARAC"/>
    <property type="match status" value="1"/>
</dbReference>
<organism evidence="6 7">
    <name type="scientific">Streptomyces hydrogenans</name>
    <dbReference type="NCBI Taxonomy" id="1873719"/>
    <lineage>
        <taxon>Bacteria</taxon>
        <taxon>Bacillati</taxon>
        <taxon>Actinomycetota</taxon>
        <taxon>Actinomycetes</taxon>
        <taxon>Kitasatosporales</taxon>
        <taxon>Streptomycetaceae</taxon>
        <taxon>Streptomyces</taxon>
    </lineage>
</organism>
<evidence type="ECO:0000256" key="2">
    <source>
        <dbReference type="ARBA" id="ARBA00023125"/>
    </source>
</evidence>
<feature type="domain" description="HTH araC/xylS-type" evidence="5">
    <location>
        <begin position="265"/>
        <end position="364"/>
    </location>
</feature>